<evidence type="ECO:0000259" key="1">
    <source>
        <dbReference type="Pfam" id="PF04961"/>
    </source>
</evidence>
<dbReference type="AlphaFoldDB" id="A0A1I4YDH4"/>
<gene>
    <name evidence="2" type="ORF">SAMN05216219_0142</name>
</gene>
<dbReference type="InterPro" id="IPR036178">
    <property type="entry name" value="Formintransfe-cycloase-like_sf"/>
</dbReference>
<dbReference type="OrthoDB" id="4931985at2"/>
<name>A0A1I4YDH4_9MICO</name>
<accession>A0A1I4YDH4</accession>
<dbReference type="Gene3D" id="1.20.120.680">
    <property type="entry name" value="Formiminotetrahydrofolate cyclodeaminase monomer, up-and-down helical bundle"/>
    <property type="match status" value="1"/>
</dbReference>
<proteinExistence type="predicted"/>
<dbReference type="Proteomes" id="UP000198867">
    <property type="component" value="Unassembled WGS sequence"/>
</dbReference>
<dbReference type="STRING" id="995034.SAMN05216219_0142"/>
<dbReference type="SUPFAM" id="SSF101262">
    <property type="entry name" value="Methenyltetrahydrofolate cyclohydrolase-like"/>
    <property type="match status" value="1"/>
</dbReference>
<dbReference type="InterPro" id="IPR007044">
    <property type="entry name" value="Cyclodeamin/CycHdrlase"/>
</dbReference>
<evidence type="ECO:0000313" key="2">
    <source>
        <dbReference type="EMBL" id="SFN36077.1"/>
    </source>
</evidence>
<protein>
    <submittedName>
        <fullName evidence="2">Formiminotetrahydrofolate cyclodeaminase</fullName>
    </submittedName>
</protein>
<dbReference type="RefSeq" id="WP_090707940.1">
    <property type="nucleotide sequence ID" value="NZ_FOVM01000001.1"/>
</dbReference>
<dbReference type="GO" id="GO:0003824">
    <property type="term" value="F:catalytic activity"/>
    <property type="evidence" value="ECO:0007669"/>
    <property type="project" value="InterPro"/>
</dbReference>
<dbReference type="EMBL" id="FOVM01000001">
    <property type="protein sequence ID" value="SFN36077.1"/>
    <property type="molecule type" value="Genomic_DNA"/>
</dbReference>
<feature type="domain" description="Cyclodeaminase/cyclohydrolase" evidence="1">
    <location>
        <begin position="13"/>
        <end position="172"/>
    </location>
</feature>
<evidence type="ECO:0000313" key="3">
    <source>
        <dbReference type="Proteomes" id="UP000198867"/>
    </source>
</evidence>
<keyword evidence="3" id="KW-1185">Reference proteome</keyword>
<organism evidence="2 3">
    <name type="scientific">Mycetocola miduiensis</name>
    <dbReference type="NCBI Taxonomy" id="995034"/>
    <lineage>
        <taxon>Bacteria</taxon>
        <taxon>Bacillati</taxon>
        <taxon>Actinomycetota</taxon>
        <taxon>Actinomycetes</taxon>
        <taxon>Micrococcales</taxon>
        <taxon>Microbacteriaceae</taxon>
        <taxon>Mycetocola</taxon>
    </lineage>
</organism>
<sequence length="217" mass="22771">MQNPEKVSARHSTIDEWTEALAESTGSPGGGAASGVMLAIAYGLTSMVAGYTDLEGDLSRECDELRQRARRGRETALRLADQDASASESFGSAFRLEPGAQREDAIRDASVRAAQASAALGKQGTEVVSDLEWLARHGNPALVADVAVASGALRAAIAGARTNVSFDLGSLTSSGDGLSDVRDEHPVLWETVQELDVVLRRIDRLSAKIEGHVTAAG</sequence>
<reference evidence="3" key="1">
    <citation type="submission" date="2016-10" db="EMBL/GenBank/DDBJ databases">
        <authorList>
            <person name="Varghese N."/>
            <person name="Submissions S."/>
        </authorList>
    </citation>
    <scope>NUCLEOTIDE SEQUENCE [LARGE SCALE GENOMIC DNA]</scope>
    <source>
        <strain evidence="3">CGMCC 1.11101</strain>
    </source>
</reference>
<dbReference type="Pfam" id="PF04961">
    <property type="entry name" value="FTCD_C"/>
    <property type="match status" value="1"/>
</dbReference>